<dbReference type="InterPro" id="IPR012337">
    <property type="entry name" value="RNaseH-like_sf"/>
</dbReference>
<keyword evidence="4 5" id="KW-0378">Hydrolase</keyword>
<keyword evidence="2 5" id="KW-0690">Ribosome biogenesis</keyword>
<dbReference type="SUPFAM" id="SSF53098">
    <property type="entry name" value="Ribonuclease H-like"/>
    <property type="match status" value="1"/>
</dbReference>
<dbReference type="Proteomes" id="UP000285655">
    <property type="component" value="Unassembled WGS sequence"/>
</dbReference>
<dbReference type="GO" id="GO:0005829">
    <property type="term" value="C:cytosol"/>
    <property type="evidence" value="ECO:0007669"/>
    <property type="project" value="TreeGrafter"/>
</dbReference>
<dbReference type="GO" id="GO:0004518">
    <property type="term" value="F:nuclease activity"/>
    <property type="evidence" value="ECO:0007669"/>
    <property type="project" value="UniProtKB-KW"/>
</dbReference>
<accession>A0A419DG88</accession>
<dbReference type="EC" id="3.1.-.-" evidence="5"/>
<evidence type="ECO:0000313" key="8">
    <source>
        <dbReference type="Proteomes" id="UP000285655"/>
    </source>
</evidence>
<evidence type="ECO:0000259" key="6">
    <source>
        <dbReference type="SMART" id="SM00732"/>
    </source>
</evidence>
<organism evidence="7 8">
    <name type="scientific">candidate division WS5 bacterium</name>
    <dbReference type="NCBI Taxonomy" id="2093353"/>
    <lineage>
        <taxon>Bacteria</taxon>
        <taxon>candidate division WS5</taxon>
    </lineage>
</organism>
<dbReference type="GO" id="GO:0016788">
    <property type="term" value="F:hydrolase activity, acting on ester bonds"/>
    <property type="evidence" value="ECO:0007669"/>
    <property type="project" value="UniProtKB-UniRule"/>
</dbReference>
<comment type="function">
    <text evidence="5">Could be a nuclease involved in processing of the 5'-end of pre-16S rRNA.</text>
</comment>
<evidence type="ECO:0000256" key="5">
    <source>
        <dbReference type="HAMAP-Rule" id="MF_00651"/>
    </source>
</evidence>
<evidence type="ECO:0000256" key="4">
    <source>
        <dbReference type="ARBA" id="ARBA00022801"/>
    </source>
</evidence>
<dbReference type="CDD" id="cd16964">
    <property type="entry name" value="YqgF"/>
    <property type="match status" value="1"/>
</dbReference>
<dbReference type="NCBIfam" id="TIGR00250">
    <property type="entry name" value="RNAse_H_YqgF"/>
    <property type="match status" value="1"/>
</dbReference>
<dbReference type="InterPro" id="IPR037027">
    <property type="entry name" value="YqgF/RNaseH-like_dom_sf"/>
</dbReference>
<reference evidence="7 8" key="1">
    <citation type="journal article" date="2017" name="ISME J.">
        <title>Energy and carbon metabolisms in a deep terrestrial subsurface fluid microbial community.</title>
        <authorList>
            <person name="Momper L."/>
            <person name="Jungbluth S.P."/>
            <person name="Lee M.D."/>
            <person name="Amend J.P."/>
        </authorList>
    </citation>
    <scope>NUCLEOTIDE SEQUENCE [LARGE SCALE GENOMIC DNA]</scope>
    <source>
        <strain evidence="7">SURF_29</strain>
    </source>
</reference>
<keyword evidence="1 5" id="KW-0963">Cytoplasm</keyword>
<dbReference type="EMBL" id="QZJW01000005">
    <property type="protein sequence ID" value="RJO62092.1"/>
    <property type="molecule type" value="Genomic_DNA"/>
</dbReference>
<keyword evidence="3 5" id="KW-0540">Nuclease</keyword>
<sequence>MSKYIALDVGEKRLGIARSDDGGSFAFPYITLDIQELPDSLKKILEEEKPEKIVVGLPRNMDGSLGFQSEKVERFVAMHLKEYKDVIEYEDESVTSIEAGEEMKREGKDPKKDKGELDAYAAKIILESWLKRQ</sequence>
<name>A0A419DG88_9BACT</name>
<dbReference type="Gene3D" id="3.30.420.140">
    <property type="entry name" value="YqgF/RNase H-like domain"/>
    <property type="match status" value="1"/>
</dbReference>
<dbReference type="HAMAP" id="MF_00651">
    <property type="entry name" value="Nuclease_YqgF"/>
    <property type="match status" value="1"/>
</dbReference>
<evidence type="ECO:0000256" key="2">
    <source>
        <dbReference type="ARBA" id="ARBA00022517"/>
    </source>
</evidence>
<dbReference type="Pfam" id="PF03652">
    <property type="entry name" value="RuvX"/>
    <property type="match status" value="1"/>
</dbReference>
<dbReference type="SMART" id="SM00732">
    <property type="entry name" value="YqgFc"/>
    <property type="match status" value="1"/>
</dbReference>
<dbReference type="AlphaFoldDB" id="A0A419DG88"/>
<gene>
    <name evidence="7" type="primary">ruvX</name>
    <name evidence="7" type="ORF">C4544_01165</name>
</gene>
<protein>
    <recommendedName>
        <fullName evidence="5">Putative pre-16S rRNA nuclease</fullName>
        <ecNumber evidence="5">3.1.-.-</ecNumber>
    </recommendedName>
</protein>
<dbReference type="PANTHER" id="PTHR33317">
    <property type="entry name" value="POLYNUCLEOTIDYL TRANSFERASE, RIBONUCLEASE H-LIKE SUPERFAMILY PROTEIN"/>
    <property type="match status" value="1"/>
</dbReference>
<dbReference type="InterPro" id="IPR005227">
    <property type="entry name" value="YqgF"/>
</dbReference>
<comment type="subcellular location">
    <subcellularLocation>
        <location evidence="5">Cytoplasm</location>
    </subcellularLocation>
</comment>
<dbReference type="GO" id="GO:0000967">
    <property type="term" value="P:rRNA 5'-end processing"/>
    <property type="evidence" value="ECO:0007669"/>
    <property type="project" value="UniProtKB-UniRule"/>
</dbReference>
<dbReference type="InterPro" id="IPR006641">
    <property type="entry name" value="YqgF/RNaseH-like_dom"/>
</dbReference>
<proteinExistence type="inferred from homology"/>
<feature type="domain" description="YqgF/RNase H-like" evidence="6">
    <location>
        <begin position="2"/>
        <end position="99"/>
    </location>
</feature>
<dbReference type="PANTHER" id="PTHR33317:SF4">
    <property type="entry name" value="POLYNUCLEOTIDYL TRANSFERASE, RIBONUCLEASE H-LIKE SUPERFAMILY PROTEIN"/>
    <property type="match status" value="1"/>
</dbReference>
<comment type="caution">
    <text evidence="7">The sequence shown here is derived from an EMBL/GenBank/DDBJ whole genome shotgun (WGS) entry which is preliminary data.</text>
</comment>
<evidence type="ECO:0000313" key="7">
    <source>
        <dbReference type="EMBL" id="RJO62092.1"/>
    </source>
</evidence>
<evidence type="ECO:0000256" key="1">
    <source>
        <dbReference type="ARBA" id="ARBA00022490"/>
    </source>
</evidence>
<comment type="similarity">
    <text evidence="5">Belongs to the YqgF HJR family.</text>
</comment>
<evidence type="ECO:0000256" key="3">
    <source>
        <dbReference type="ARBA" id="ARBA00022722"/>
    </source>
</evidence>